<evidence type="ECO:0000313" key="9">
    <source>
        <dbReference type="Proteomes" id="UP000472274"/>
    </source>
</evidence>
<keyword evidence="5" id="KW-0067">ATP-binding</keyword>
<sequence>MHGHTDTQTHSLILLFQAGVRGPQELVPRERGGTSSPNGAPKQPPDVSLLGGPPTAARASGQSAPPPLPAAHTGTRGSGCPGLGPGRLFHRDAALGALTADDIRRAREARRKMGLEESARAPRQKLSERARERTVPASRVGRLASFGGLAVGLGIGALAEMAKNSLNGETKPRGNGSVLGSSPFLSEANAARIVDTLCKVRGAALKIGQMLSIQDNSFLSPQLQRIFARVRQSADFMPAWQTRVSEELGQDWREKVASFEETPFAAASIGQVHLGVLCDGTEVAMKIQYPGIAQSIRSDVENLLALLRVSAVLPAGLFADNTLQVLQRELEWECDYRREADCARSFRQLLAGDPFFEVPRVVGELTTRRVLTMELGSGVPLDQCQELPQDLRNEICLNVLRLCLRELFQFRFMQTDPNWANFFYDAGKHQVGLGPLLGVGGGCGGARSAGRHRSQGAAGERASPCQPPGGSPPTPFPQFCPSRGCWGGCWGGRGLSHHRNTRSNLLQPRDYRNTQSNCPPGPWPLGATLIYVIVAPPTLAVRGYCNIHSNCPAGPWPLEATRIHVVVTPTPPWPLRAWQPGAHPGARGRPGAVLRYVRVRRADREGPLEMWEAARPVGPAG</sequence>
<comment type="pathway">
    <text evidence="1">Cofactor biosynthesis; ubiquinone biosynthesis.</text>
</comment>
<dbReference type="Ensembl" id="ENSTMTT00000018078.1">
    <property type="protein sequence ID" value="ENSTMTP00000017463.1"/>
    <property type="gene ID" value="ENSTMTG00000012833.1"/>
</dbReference>
<evidence type="ECO:0000256" key="3">
    <source>
        <dbReference type="ARBA" id="ARBA00022679"/>
    </source>
</evidence>
<dbReference type="SUPFAM" id="SSF56112">
    <property type="entry name" value="Protein kinase-like (PK-like)"/>
    <property type="match status" value="1"/>
</dbReference>
<accession>A0A674JA62</accession>
<dbReference type="GO" id="GO:0004672">
    <property type="term" value="F:protein kinase activity"/>
    <property type="evidence" value="ECO:0007669"/>
    <property type="project" value="Ensembl"/>
</dbReference>
<dbReference type="InterPro" id="IPR034646">
    <property type="entry name" value="ADCK3_dom"/>
</dbReference>
<dbReference type="PANTHER" id="PTHR43851:SF4">
    <property type="entry name" value="ATYPICAL KINASE COQ8B, MITOCHONDRIAL"/>
    <property type="match status" value="1"/>
</dbReference>
<dbReference type="PANTHER" id="PTHR43851">
    <property type="match status" value="1"/>
</dbReference>
<dbReference type="AlphaFoldDB" id="A0A674JA62"/>
<name>A0A674JA62_9SAUR</name>
<feature type="domain" description="ABC1 atypical kinase-like" evidence="7">
    <location>
        <begin position="231"/>
        <end position="428"/>
    </location>
</feature>
<keyword evidence="9" id="KW-1185">Reference proteome</keyword>
<evidence type="ECO:0000256" key="6">
    <source>
        <dbReference type="SAM" id="MobiDB-lite"/>
    </source>
</evidence>
<reference evidence="8" key="2">
    <citation type="submission" date="2025-09" db="UniProtKB">
        <authorList>
            <consortium name="Ensembl"/>
        </authorList>
    </citation>
    <scope>IDENTIFICATION</scope>
</reference>
<dbReference type="GO" id="GO:0005524">
    <property type="term" value="F:ATP binding"/>
    <property type="evidence" value="ECO:0007669"/>
    <property type="project" value="UniProtKB-KW"/>
</dbReference>
<evidence type="ECO:0000259" key="7">
    <source>
        <dbReference type="Pfam" id="PF03109"/>
    </source>
</evidence>
<dbReference type="GO" id="GO:0006744">
    <property type="term" value="P:ubiquinone biosynthetic process"/>
    <property type="evidence" value="ECO:0007669"/>
    <property type="project" value="Ensembl"/>
</dbReference>
<dbReference type="GeneTree" id="ENSGT00940000158965"/>
<evidence type="ECO:0000256" key="1">
    <source>
        <dbReference type="ARBA" id="ARBA00004749"/>
    </source>
</evidence>
<feature type="region of interest" description="Disordered" evidence="6">
    <location>
        <begin position="26"/>
        <end position="85"/>
    </location>
</feature>
<dbReference type="Proteomes" id="UP000472274">
    <property type="component" value="Unplaced"/>
</dbReference>
<organism evidence="8 9">
    <name type="scientific">Terrapene triunguis</name>
    <name type="common">Three-toed box turtle</name>
    <dbReference type="NCBI Taxonomy" id="2587831"/>
    <lineage>
        <taxon>Eukaryota</taxon>
        <taxon>Metazoa</taxon>
        <taxon>Chordata</taxon>
        <taxon>Craniata</taxon>
        <taxon>Vertebrata</taxon>
        <taxon>Euteleostomi</taxon>
        <taxon>Archelosauria</taxon>
        <taxon>Testudinata</taxon>
        <taxon>Testudines</taxon>
        <taxon>Cryptodira</taxon>
        <taxon>Durocryptodira</taxon>
        <taxon>Testudinoidea</taxon>
        <taxon>Emydidae</taxon>
        <taxon>Terrapene</taxon>
    </lineage>
</organism>
<comment type="similarity">
    <text evidence="2">Belongs to the protein kinase superfamily. ADCK protein kinase family.</text>
</comment>
<dbReference type="CDD" id="cd13970">
    <property type="entry name" value="ABC1_ADCK3"/>
    <property type="match status" value="1"/>
</dbReference>
<evidence type="ECO:0000256" key="5">
    <source>
        <dbReference type="ARBA" id="ARBA00022840"/>
    </source>
</evidence>
<evidence type="ECO:0000256" key="2">
    <source>
        <dbReference type="ARBA" id="ARBA00009670"/>
    </source>
</evidence>
<dbReference type="InParanoid" id="A0A674JA62"/>
<keyword evidence="3" id="KW-0808">Transferase</keyword>
<proteinExistence type="inferred from homology"/>
<dbReference type="GO" id="GO:0021692">
    <property type="term" value="P:cerebellar Purkinje cell layer morphogenesis"/>
    <property type="evidence" value="ECO:0007669"/>
    <property type="project" value="Ensembl"/>
</dbReference>
<feature type="compositionally biased region" description="Gly residues" evidence="6">
    <location>
        <begin position="76"/>
        <end position="85"/>
    </location>
</feature>
<keyword evidence="4" id="KW-0547">Nucleotide-binding</keyword>
<feature type="region of interest" description="Disordered" evidence="6">
    <location>
        <begin position="447"/>
        <end position="473"/>
    </location>
</feature>
<gene>
    <name evidence="8" type="primary">COQ8B</name>
</gene>
<dbReference type="Pfam" id="PF03109">
    <property type="entry name" value="ABC1"/>
    <property type="match status" value="1"/>
</dbReference>
<dbReference type="InterPro" id="IPR051409">
    <property type="entry name" value="Atypical_kinase_ADCK"/>
</dbReference>
<dbReference type="InterPro" id="IPR004147">
    <property type="entry name" value="ABC1_dom"/>
</dbReference>
<feature type="region of interest" description="Disordered" evidence="6">
    <location>
        <begin position="111"/>
        <end position="133"/>
    </location>
</feature>
<evidence type="ECO:0000313" key="8">
    <source>
        <dbReference type="Ensembl" id="ENSTMTP00000017463.1"/>
    </source>
</evidence>
<dbReference type="GO" id="GO:0005739">
    <property type="term" value="C:mitochondrion"/>
    <property type="evidence" value="ECO:0007669"/>
    <property type="project" value="Ensembl"/>
</dbReference>
<reference evidence="8" key="1">
    <citation type="submission" date="2025-08" db="UniProtKB">
        <authorList>
            <consortium name="Ensembl"/>
        </authorList>
    </citation>
    <scope>IDENTIFICATION</scope>
</reference>
<protein>
    <submittedName>
        <fullName evidence="8">Coenzyme Q8B</fullName>
    </submittedName>
</protein>
<evidence type="ECO:0000256" key="4">
    <source>
        <dbReference type="ARBA" id="ARBA00022741"/>
    </source>
</evidence>
<dbReference type="InterPro" id="IPR011009">
    <property type="entry name" value="Kinase-like_dom_sf"/>
</dbReference>